<reference evidence="6" key="2">
    <citation type="submission" date="2019-10" db="EMBL/GenBank/DDBJ databases">
        <authorList>
            <consortium name="NCBI Genome Project"/>
        </authorList>
    </citation>
    <scope>NUCLEOTIDE SEQUENCE</scope>
    <source>
        <strain evidence="6">NI907</strain>
    </source>
</reference>
<dbReference type="GeneID" id="41962111"/>
<feature type="transmembrane region" description="Helical" evidence="4">
    <location>
        <begin position="106"/>
        <end position="126"/>
    </location>
</feature>
<proteinExistence type="inferred from homology"/>
<sequence length="137" mass="14957">MMVFQASTTTPLYLSGWQPISPGQYAGTCIFLIVLGTFTRIMLALKSVVETRRWRPASYAKATSAEHHQVRKAGVSWLATVERALYDVLVAALGYLLMLAVMTMNIGYCISVLGGVFFGSLAAGVWSSEQDGDWLPC</sequence>
<name>A0A6P8B2R7_PYRGI</name>
<evidence type="ECO:0000313" key="5">
    <source>
        <dbReference type="Proteomes" id="UP000515153"/>
    </source>
</evidence>
<keyword evidence="5" id="KW-1185">Reference proteome</keyword>
<organism evidence="5 6">
    <name type="scientific">Pyricularia grisea</name>
    <name type="common">Crabgrass-specific blast fungus</name>
    <name type="synonym">Magnaporthe grisea</name>
    <dbReference type="NCBI Taxonomy" id="148305"/>
    <lineage>
        <taxon>Eukaryota</taxon>
        <taxon>Fungi</taxon>
        <taxon>Dikarya</taxon>
        <taxon>Ascomycota</taxon>
        <taxon>Pezizomycotina</taxon>
        <taxon>Sordariomycetes</taxon>
        <taxon>Sordariomycetidae</taxon>
        <taxon>Magnaporthales</taxon>
        <taxon>Pyriculariaceae</taxon>
        <taxon>Pyricularia</taxon>
    </lineage>
</organism>
<evidence type="ECO:0000256" key="1">
    <source>
        <dbReference type="ARBA" id="ARBA00022692"/>
    </source>
</evidence>
<dbReference type="GO" id="GO:0005886">
    <property type="term" value="C:plasma membrane"/>
    <property type="evidence" value="ECO:0007669"/>
    <property type="project" value="TreeGrafter"/>
</dbReference>
<keyword evidence="3 4" id="KW-0472">Membrane</keyword>
<evidence type="ECO:0000256" key="4">
    <source>
        <dbReference type="RuleBase" id="RU367022"/>
    </source>
</evidence>
<dbReference type="AlphaFoldDB" id="A0A6P8B2R7"/>
<accession>A0A6P8B2R7</accession>
<keyword evidence="2 4" id="KW-1133">Transmembrane helix</keyword>
<comment type="similarity">
    <text evidence="4">Belongs to the copper transporter (Ctr) (TC 1.A.56) family. SLC31A subfamily.</text>
</comment>
<protein>
    <recommendedName>
        <fullName evidence="4">Copper transport protein</fullName>
    </recommendedName>
</protein>
<keyword evidence="4" id="KW-0406">Ion transport</keyword>
<evidence type="ECO:0000256" key="3">
    <source>
        <dbReference type="ARBA" id="ARBA00023136"/>
    </source>
</evidence>
<keyword evidence="4" id="KW-0186">Copper</keyword>
<gene>
    <name evidence="6" type="ORF">PgNI_07187</name>
</gene>
<evidence type="ECO:0000313" key="6">
    <source>
        <dbReference type="RefSeq" id="XP_030981415.1"/>
    </source>
</evidence>
<dbReference type="GO" id="GO:0005375">
    <property type="term" value="F:copper ion transmembrane transporter activity"/>
    <property type="evidence" value="ECO:0007669"/>
    <property type="project" value="UniProtKB-UniRule"/>
</dbReference>
<keyword evidence="1 4" id="KW-0812">Transmembrane</keyword>
<feature type="transmembrane region" description="Helical" evidence="4">
    <location>
        <begin position="25"/>
        <end position="45"/>
    </location>
</feature>
<dbReference type="Proteomes" id="UP000515153">
    <property type="component" value="Unplaced"/>
</dbReference>
<keyword evidence="4" id="KW-0813">Transport</keyword>
<comment type="subcellular location">
    <subcellularLocation>
        <location evidence="4">Membrane</location>
        <topology evidence="4">Multi-pass membrane protein</topology>
    </subcellularLocation>
</comment>
<dbReference type="InterPro" id="IPR007274">
    <property type="entry name" value="Cop_transporter"/>
</dbReference>
<keyword evidence="4" id="KW-0187">Copper transport</keyword>
<dbReference type="PANTHER" id="PTHR12483:SF120">
    <property type="entry name" value="HIGH-AFFINITY COPPER TRANSPORTER CTRA2"/>
    <property type="match status" value="1"/>
</dbReference>
<reference evidence="6" key="3">
    <citation type="submission" date="2025-08" db="UniProtKB">
        <authorList>
            <consortium name="RefSeq"/>
        </authorList>
    </citation>
    <scope>IDENTIFICATION</scope>
    <source>
        <strain evidence="6">NI907</strain>
    </source>
</reference>
<dbReference type="PANTHER" id="PTHR12483">
    <property type="entry name" value="SOLUTE CARRIER FAMILY 31 COPPER TRANSPORTERS"/>
    <property type="match status" value="1"/>
</dbReference>
<reference evidence="6" key="1">
    <citation type="journal article" date="2019" name="Mol. Biol. Evol.">
        <title>Blast fungal genomes show frequent chromosomal changes, gene gains and losses, and effector gene turnover.</title>
        <authorList>
            <person name="Gomez Luciano L.B."/>
            <person name="Jason Tsai I."/>
            <person name="Chuma I."/>
            <person name="Tosa Y."/>
            <person name="Chen Y.H."/>
            <person name="Li J.Y."/>
            <person name="Li M.Y."/>
            <person name="Jade Lu M.Y."/>
            <person name="Nakayashiki H."/>
            <person name="Li W.H."/>
        </authorList>
    </citation>
    <scope>NUCLEOTIDE SEQUENCE</scope>
    <source>
        <strain evidence="6">NI907</strain>
    </source>
</reference>
<dbReference type="RefSeq" id="XP_030981415.1">
    <property type="nucleotide sequence ID" value="XM_031127202.1"/>
</dbReference>
<evidence type="ECO:0000256" key="2">
    <source>
        <dbReference type="ARBA" id="ARBA00022989"/>
    </source>
</evidence>
<dbReference type="KEGG" id="pgri:PgNI_07187"/>
<dbReference type="Pfam" id="PF04145">
    <property type="entry name" value="Ctr"/>
    <property type="match status" value="1"/>
</dbReference>